<evidence type="ECO:0000313" key="1">
    <source>
        <dbReference type="EMBL" id="AEH39923.1"/>
    </source>
</evidence>
<proteinExistence type="predicted"/>
<organism evidence="1 2">
    <name type="scientific">Buchnera aphidicola</name>
    <name type="common">Cinara tujafilina</name>
    <dbReference type="NCBI Taxonomy" id="261317"/>
    <lineage>
        <taxon>Bacteria</taxon>
        <taxon>Pseudomonadati</taxon>
        <taxon>Pseudomonadota</taxon>
        <taxon>Gammaproteobacteria</taxon>
        <taxon>Enterobacterales</taxon>
        <taxon>Erwiniaceae</taxon>
        <taxon>Buchnera</taxon>
    </lineage>
</organism>
<evidence type="ECO:0000313" key="2">
    <source>
        <dbReference type="Proteomes" id="UP000006811"/>
    </source>
</evidence>
<dbReference type="HOGENOM" id="CLU_166087_2_1_6"/>
<dbReference type="PANTHER" id="PTHR37526:SF1">
    <property type="entry name" value="PROTEIN TUSB"/>
    <property type="match status" value="1"/>
</dbReference>
<dbReference type="eggNOG" id="COG2168">
    <property type="taxonomic scope" value="Bacteria"/>
</dbReference>
<name>F7WZP8_9GAMM</name>
<keyword evidence="2" id="KW-1185">Reference proteome</keyword>
<dbReference type="SUPFAM" id="SSF75169">
    <property type="entry name" value="DsrEFH-like"/>
    <property type="match status" value="1"/>
</dbReference>
<dbReference type="OrthoDB" id="9795117at2"/>
<dbReference type="PANTHER" id="PTHR37526">
    <property type="entry name" value="PROTEIN TUSB"/>
    <property type="match status" value="1"/>
</dbReference>
<dbReference type="Pfam" id="PF04077">
    <property type="entry name" value="DsrH"/>
    <property type="match status" value="1"/>
</dbReference>
<reference evidence="1 2" key="1">
    <citation type="journal article" date="2011" name="Appl. Environ. Microbiol.">
        <title>The genome of Buchnera aphidicola from the aphid Cinara tujafilina provides new clues about the evolutionary history of metabolic losses in bacterial endosymbionts.</title>
        <authorList>
            <person name="Lamelas A."/>
            <person name="Gosalbes M.J."/>
            <person name="Moya A."/>
            <person name="Latorre A."/>
        </authorList>
    </citation>
    <scope>NUCLEOTIDE SEQUENCE [LARGE SCALE GENOMIC DNA]</scope>
    <source>
        <strain evidence="2">Cinara tujafilina</strain>
    </source>
</reference>
<protein>
    <submittedName>
        <fullName evidence="1">Sulfur transfer complex subunit TusB</fullName>
    </submittedName>
</protein>
<dbReference type="STRING" id="261317.BCTU_358"/>
<dbReference type="GO" id="GO:1990228">
    <property type="term" value="C:sulfurtransferase complex"/>
    <property type="evidence" value="ECO:0007669"/>
    <property type="project" value="TreeGrafter"/>
</dbReference>
<gene>
    <name evidence="1" type="primary">yheL</name>
    <name evidence="1" type="ORF">BCTU_358</name>
</gene>
<dbReference type="Proteomes" id="UP000006811">
    <property type="component" value="Chromosome"/>
</dbReference>
<dbReference type="EMBL" id="CP001817">
    <property type="protein sequence ID" value="AEH39923.1"/>
    <property type="molecule type" value="Genomic_DNA"/>
</dbReference>
<dbReference type="Gene3D" id="3.40.1260.10">
    <property type="entry name" value="DsrEFH-like"/>
    <property type="match status" value="1"/>
</dbReference>
<sequence length="95" mass="11219">MLHILLHSPYKISIKSLLSLSSETDDLVCIQDGVILGIKNNIYFKKIHFFFKIIYFLEDDLYARGLYKFILKSDKIIDYNCFVKLTAKHKKSITW</sequence>
<dbReference type="InterPro" id="IPR027396">
    <property type="entry name" value="DsrEFH-like"/>
</dbReference>
<accession>F7WZP8</accession>
<dbReference type="InterPro" id="IPR007215">
    <property type="entry name" value="Sulphur_relay_TusB/DsrH"/>
</dbReference>
<dbReference type="NCBIfam" id="TIGR03011">
    <property type="entry name" value="sulf_tusB_dsrH"/>
    <property type="match status" value="1"/>
</dbReference>
<dbReference type="KEGG" id="baj:BCTU_358"/>
<dbReference type="GO" id="GO:0002143">
    <property type="term" value="P:tRNA wobble position uridine thiolation"/>
    <property type="evidence" value="ECO:0007669"/>
    <property type="project" value="InterPro"/>
</dbReference>
<dbReference type="AlphaFoldDB" id="F7WZP8"/>